<keyword evidence="4" id="KW-0804">Transcription</keyword>
<dbReference type="PANTHER" id="PTHR43133:SF51">
    <property type="entry name" value="RNA POLYMERASE SIGMA FACTOR"/>
    <property type="match status" value="1"/>
</dbReference>
<dbReference type="Pfam" id="PF04542">
    <property type="entry name" value="Sigma70_r2"/>
    <property type="match status" value="1"/>
</dbReference>
<organism evidence="6 7">
    <name type="scientific">Chthoniobacter flavus Ellin428</name>
    <dbReference type="NCBI Taxonomy" id="497964"/>
    <lineage>
        <taxon>Bacteria</taxon>
        <taxon>Pseudomonadati</taxon>
        <taxon>Verrucomicrobiota</taxon>
        <taxon>Spartobacteria</taxon>
        <taxon>Chthoniobacterales</taxon>
        <taxon>Chthoniobacteraceae</taxon>
        <taxon>Chthoniobacter</taxon>
    </lineage>
</organism>
<name>B4DAY8_9BACT</name>
<dbReference type="Proteomes" id="UP000005824">
    <property type="component" value="Unassembled WGS sequence"/>
</dbReference>
<dbReference type="InterPro" id="IPR007627">
    <property type="entry name" value="RNA_pol_sigma70_r2"/>
</dbReference>
<gene>
    <name evidence="6" type="ORF">CfE428DRAFT_6079</name>
</gene>
<dbReference type="SUPFAM" id="SSF88659">
    <property type="entry name" value="Sigma3 and sigma4 domains of RNA polymerase sigma factors"/>
    <property type="match status" value="1"/>
</dbReference>
<dbReference type="Gene3D" id="1.10.1740.10">
    <property type="match status" value="1"/>
</dbReference>
<dbReference type="InterPro" id="IPR013324">
    <property type="entry name" value="RNA_pol_sigma_r3/r4-like"/>
</dbReference>
<evidence type="ECO:0000256" key="2">
    <source>
        <dbReference type="ARBA" id="ARBA00023015"/>
    </source>
</evidence>
<keyword evidence="3" id="KW-0731">Sigma factor</keyword>
<dbReference type="InterPro" id="IPR014284">
    <property type="entry name" value="RNA_pol_sigma-70_dom"/>
</dbReference>
<dbReference type="InParanoid" id="B4DAY8"/>
<evidence type="ECO:0000259" key="5">
    <source>
        <dbReference type="Pfam" id="PF04542"/>
    </source>
</evidence>
<dbReference type="STRING" id="497964.CfE428DRAFT_6079"/>
<feature type="domain" description="RNA polymerase sigma-70 region 2" evidence="5">
    <location>
        <begin position="20"/>
        <end position="82"/>
    </location>
</feature>
<dbReference type="InterPro" id="IPR039425">
    <property type="entry name" value="RNA_pol_sigma-70-like"/>
</dbReference>
<comment type="caution">
    <text evidence="6">The sequence shown here is derived from an EMBL/GenBank/DDBJ whole genome shotgun (WGS) entry which is preliminary data.</text>
</comment>
<proteinExistence type="inferred from homology"/>
<dbReference type="EMBL" id="ABVL01000034">
    <property type="protein sequence ID" value="EDY16362.1"/>
    <property type="molecule type" value="Genomic_DNA"/>
</dbReference>
<dbReference type="Gene3D" id="1.10.10.10">
    <property type="entry name" value="Winged helix-like DNA-binding domain superfamily/Winged helix DNA-binding domain"/>
    <property type="match status" value="1"/>
</dbReference>
<keyword evidence="2" id="KW-0805">Transcription regulation</keyword>
<dbReference type="GO" id="GO:0016987">
    <property type="term" value="F:sigma factor activity"/>
    <property type="evidence" value="ECO:0007669"/>
    <property type="project" value="UniProtKB-KW"/>
</dbReference>
<dbReference type="RefSeq" id="WP_006983398.1">
    <property type="nucleotide sequence ID" value="NZ_ABVL01000034.1"/>
</dbReference>
<dbReference type="eggNOG" id="COG1595">
    <property type="taxonomic scope" value="Bacteria"/>
</dbReference>
<dbReference type="InterPro" id="IPR014331">
    <property type="entry name" value="RNA_pol_sigma70_ECF_RHOBA"/>
</dbReference>
<sequence length="182" mass="20599">MNPESDAAAGLDRNKQLMRLMTQHQRRIFGYIYTLVPDRHDAEDILQETSVVVCEKFEQFKEGTDFVAWACQIAYWEVRRARQKFARAKVVFDQDVVDAVAQTAAEMIPEVSARHEALAHCLQKLHARDRELVLTRYEPGSGVEVAAQRSGRSLEAAYKALGRIRKLLHDCVSNQLSVEGAA</sequence>
<protein>
    <submittedName>
        <fullName evidence="6">RNA polymerase, sigma-24 subunit, ECF subfamily</fullName>
    </submittedName>
</protein>
<dbReference type="PANTHER" id="PTHR43133">
    <property type="entry name" value="RNA POLYMERASE ECF-TYPE SIGMA FACTO"/>
    <property type="match status" value="1"/>
</dbReference>
<reference evidence="6 7" key="1">
    <citation type="journal article" date="2011" name="J. Bacteriol.">
        <title>Genome sequence of Chthoniobacter flavus Ellin428, an aerobic heterotrophic soil bacterium.</title>
        <authorList>
            <person name="Kant R."/>
            <person name="van Passel M.W."/>
            <person name="Palva A."/>
            <person name="Lucas S."/>
            <person name="Lapidus A."/>
            <person name="Glavina Del Rio T."/>
            <person name="Dalin E."/>
            <person name="Tice H."/>
            <person name="Bruce D."/>
            <person name="Goodwin L."/>
            <person name="Pitluck S."/>
            <person name="Larimer F.W."/>
            <person name="Land M.L."/>
            <person name="Hauser L."/>
            <person name="Sangwan P."/>
            <person name="de Vos W.M."/>
            <person name="Janssen P.H."/>
            <person name="Smidt H."/>
        </authorList>
    </citation>
    <scope>NUCLEOTIDE SEQUENCE [LARGE SCALE GENOMIC DNA]</scope>
    <source>
        <strain evidence="6 7">Ellin428</strain>
    </source>
</reference>
<dbReference type="InterPro" id="IPR013325">
    <property type="entry name" value="RNA_pol_sigma_r2"/>
</dbReference>
<evidence type="ECO:0000256" key="4">
    <source>
        <dbReference type="ARBA" id="ARBA00023163"/>
    </source>
</evidence>
<evidence type="ECO:0000313" key="6">
    <source>
        <dbReference type="EMBL" id="EDY16362.1"/>
    </source>
</evidence>
<dbReference type="NCBIfam" id="TIGR02937">
    <property type="entry name" value="sigma70-ECF"/>
    <property type="match status" value="1"/>
</dbReference>
<dbReference type="InterPro" id="IPR036388">
    <property type="entry name" value="WH-like_DNA-bd_sf"/>
</dbReference>
<evidence type="ECO:0000256" key="1">
    <source>
        <dbReference type="ARBA" id="ARBA00010641"/>
    </source>
</evidence>
<evidence type="ECO:0000256" key="3">
    <source>
        <dbReference type="ARBA" id="ARBA00023082"/>
    </source>
</evidence>
<keyword evidence="7" id="KW-1185">Reference proteome</keyword>
<dbReference type="SUPFAM" id="SSF88946">
    <property type="entry name" value="Sigma2 domain of RNA polymerase sigma factors"/>
    <property type="match status" value="1"/>
</dbReference>
<dbReference type="GO" id="GO:0006352">
    <property type="term" value="P:DNA-templated transcription initiation"/>
    <property type="evidence" value="ECO:0007669"/>
    <property type="project" value="InterPro"/>
</dbReference>
<accession>B4DAY8</accession>
<comment type="similarity">
    <text evidence="1">Belongs to the sigma-70 factor family. ECF subfamily.</text>
</comment>
<dbReference type="NCBIfam" id="TIGR02989">
    <property type="entry name" value="Sig-70_gvs1"/>
    <property type="match status" value="1"/>
</dbReference>
<dbReference type="AlphaFoldDB" id="B4DAY8"/>
<evidence type="ECO:0000313" key="7">
    <source>
        <dbReference type="Proteomes" id="UP000005824"/>
    </source>
</evidence>